<evidence type="ECO:0000256" key="5">
    <source>
        <dbReference type="ARBA" id="ARBA00023136"/>
    </source>
</evidence>
<dbReference type="CDD" id="cd10334">
    <property type="entry name" value="SLC6sbd_u1"/>
    <property type="match status" value="1"/>
</dbReference>
<feature type="transmembrane region" description="Helical" evidence="7">
    <location>
        <begin position="229"/>
        <end position="254"/>
    </location>
</feature>
<evidence type="ECO:0000313" key="9">
    <source>
        <dbReference type="Proteomes" id="UP000285768"/>
    </source>
</evidence>
<accession>A0ABX5QEF4</accession>
<feature type="transmembrane region" description="Helical" evidence="7">
    <location>
        <begin position="396"/>
        <end position="417"/>
    </location>
</feature>
<dbReference type="InterPro" id="IPR000175">
    <property type="entry name" value="Na/ntran_symport"/>
</dbReference>
<keyword evidence="3 7" id="KW-0812">Transmembrane</keyword>
<evidence type="ECO:0000256" key="7">
    <source>
        <dbReference type="SAM" id="Phobius"/>
    </source>
</evidence>
<feature type="region of interest" description="Disordered" evidence="6">
    <location>
        <begin position="522"/>
        <end position="559"/>
    </location>
</feature>
<gene>
    <name evidence="8" type="ORF">Leucomu_05375</name>
</gene>
<feature type="transmembrane region" description="Helical" evidence="7">
    <location>
        <begin position="438"/>
        <end position="463"/>
    </location>
</feature>
<dbReference type="PANTHER" id="PTHR42948:SF1">
    <property type="entry name" value="TRANSPORTER"/>
    <property type="match status" value="1"/>
</dbReference>
<dbReference type="PROSITE" id="PS50267">
    <property type="entry name" value="NA_NEUROTRAN_SYMP_3"/>
    <property type="match status" value="1"/>
</dbReference>
<evidence type="ECO:0000256" key="4">
    <source>
        <dbReference type="ARBA" id="ARBA00022989"/>
    </source>
</evidence>
<dbReference type="InterPro" id="IPR037272">
    <property type="entry name" value="SNS_sf"/>
</dbReference>
<keyword evidence="4 7" id="KW-1133">Transmembrane helix</keyword>
<evidence type="ECO:0000256" key="6">
    <source>
        <dbReference type="SAM" id="MobiDB-lite"/>
    </source>
</evidence>
<dbReference type="Pfam" id="PF00209">
    <property type="entry name" value="SNF"/>
    <property type="match status" value="2"/>
</dbReference>
<feature type="transmembrane region" description="Helical" evidence="7">
    <location>
        <begin position="95"/>
        <end position="124"/>
    </location>
</feature>
<comment type="subcellular location">
    <subcellularLocation>
        <location evidence="1">Membrane</location>
        <topology evidence="1">Multi-pass membrane protein</topology>
    </subcellularLocation>
</comment>
<reference evidence="8 9" key="1">
    <citation type="submission" date="2019-01" db="EMBL/GenBank/DDBJ databases">
        <title>Leucobacter muris sp. nov. isolated from the nose of a laboratory mouse.</title>
        <authorList>
            <person name="Benga L."/>
            <person name="Sproeer C."/>
            <person name="Schumann P."/>
            <person name="Verbarg S."/>
            <person name="Bunk B."/>
            <person name="Engelhardt E."/>
            <person name="Benten P.M."/>
            <person name="Sager M."/>
        </authorList>
    </citation>
    <scope>NUCLEOTIDE SEQUENCE [LARGE SCALE GENOMIC DNA]</scope>
    <source>
        <strain evidence="8 9">DSM 101948</strain>
    </source>
</reference>
<keyword evidence="9" id="KW-1185">Reference proteome</keyword>
<dbReference type="EMBL" id="CP035037">
    <property type="protein sequence ID" value="QAB17426.1"/>
    <property type="molecule type" value="Genomic_DNA"/>
</dbReference>
<dbReference type="NCBIfam" id="NF037979">
    <property type="entry name" value="Na_transp"/>
    <property type="match status" value="1"/>
</dbReference>
<feature type="transmembrane region" description="Helical" evidence="7">
    <location>
        <begin position="154"/>
        <end position="175"/>
    </location>
</feature>
<proteinExistence type="predicted"/>
<keyword evidence="5 7" id="KW-0472">Membrane</keyword>
<feature type="transmembrane region" description="Helical" evidence="7">
    <location>
        <begin position="367"/>
        <end position="390"/>
    </location>
</feature>
<evidence type="ECO:0000313" key="8">
    <source>
        <dbReference type="EMBL" id="QAB17426.1"/>
    </source>
</evidence>
<organism evidence="8 9">
    <name type="scientific">Leucobacter muris</name>
    <dbReference type="NCBI Taxonomy" id="1935379"/>
    <lineage>
        <taxon>Bacteria</taxon>
        <taxon>Bacillati</taxon>
        <taxon>Actinomycetota</taxon>
        <taxon>Actinomycetes</taxon>
        <taxon>Micrococcales</taxon>
        <taxon>Microbacteriaceae</taxon>
        <taxon>Leucobacter</taxon>
    </lineage>
</organism>
<feature type="transmembrane region" description="Helical" evidence="7">
    <location>
        <begin position="475"/>
        <end position="496"/>
    </location>
</feature>
<feature type="transmembrane region" description="Helical" evidence="7">
    <location>
        <begin position="20"/>
        <end position="39"/>
    </location>
</feature>
<feature type="transmembrane region" description="Helical" evidence="7">
    <location>
        <begin position="266"/>
        <end position="292"/>
    </location>
</feature>
<feature type="transmembrane region" description="Helical" evidence="7">
    <location>
        <begin position="187"/>
        <end position="209"/>
    </location>
</feature>
<name>A0ABX5QEF4_9MICO</name>
<dbReference type="Proteomes" id="UP000285768">
    <property type="component" value="Chromosome"/>
</dbReference>
<feature type="transmembrane region" description="Helical" evidence="7">
    <location>
        <begin position="330"/>
        <end position="355"/>
    </location>
</feature>
<dbReference type="PRINTS" id="PR00176">
    <property type="entry name" value="NANEUSMPORT"/>
</dbReference>
<evidence type="ECO:0000256" key="3">
    <source>
        <dbReference type="ARBA" id="ARBA00022692"/>
    </source>
</evidence>
<feature type="transmembrane region" description="Helical" evidence="7">
    <location>
        <begin position="51"/>
        <end position="74"/>
    </location>
</feature>
<keyword evidence="2" id="KW-0813">Transport</keyword>
<dbReference type="SUPFAM" id="SSF161070">
    <property type="entry name" value="SNF-like"/>
    <property type="match status" value="1"/>
</dbReference>
<evidence type="ECO:0000256" key="1">
    <source>
        <dbReference type="ARBA" id="ARBA00004141"/>
    </source>
</evidence>
<protein>
    <submittedName>
        <fullName evidence="8">Sodium-dependent transporter</fullName>
    </submittedName>
</protein>
<dbReference type="RefSeq" id="WP_017884753.1">
    <property type="nucleotide sequence ID" value="NZ_CP035037.1"/>
</dbReference>
<sequence length="559" mass="58802">MTSSTAATAAQPRAEWTGQIGFIISAIGSAVGLGNIWRFPGVAYENGGGAFLIPYIVALLTAGIPILFLDYAIGHRFRGSAPLALRRLAGRLGEGIGWFQVMICVFIAIYYTAVLAWAASYFVFSFSLPWGDDATGFFVGEYLKLSDASFTMEFVPGVLIPLVLMWLVTLVVLGAGVVKGVQRLNMIAIPLLIVGFLALVVRALMLPGAADGLNALFTPDFAALADPAVWVAAYSQIFFSLSVAFGIMMTYASYRKRRSNMTTPGLVVAFANSSFEILAGIGVFATLGFFAFQQGITVNELEGLTGVGLAFMTFPAIVAEMPGGPFFGALFFGSLTLAALTSLISILEVVFAGVIDKFGIGRKAVSYGLGGVLAVVSLLLFGTTSGLIALDTIDNWANNIGIVASAVVMSVTVLWIRRAGRELSGHLSALSTFKVGRIWLFLVSVLGPVVLGYMLIATVVKLINEPYEGYDETYLLIVGWGSVLVMIVGSIVLTALPWKFAPDRFTPWPPLDASGKPVAVGAGPAVGRPTGRGGSTASHISGPARGAADDSADIEGGAR</sequence>
<evidence type="ECO:0000256" key="2">
    <source>
        <dbReference type="ARBA" id="ARBA00022448"/>
    </source>
</evidence>
<dbReference type="PANTHER" id="PTHR42948">
    <property type="entry name" value="TRANSPORTER"/>
    <property type="match status" value="1"/>
</dbReference>